<name>A0A318SYH5_9BURK</name>
<protein>
    <submittedName>
        <fullName evidence="3">Glutamate racemase</fullName>
    </submittedName>
</protein>
<dbReference type="PANTHER" id="PTHR32022:SF10">
    <property type="entry name" value="D-GLUTAMATE CYCLASE, MITOCHONDRIAL"/>
    <property type="match status" value="1"/>
</dbReference>
<accession>A0A318SYH5</accession>
<evidence type="ECO:0000313" key="3">
    <source>
        <dbReference type="EMBL" id="PYE78070.1"/>
    </source>
</evidence>
<comment type="caution">
    <text evidence="3">The sequence shown here is derived from an EMBL/GenBank/DDBJ whole genome shotgun (WGS) entry which is preliminary data.</text>
</comment>
<dbReference type="SUPFAM" id="SSF53681">
    <property type="entry name" value="Aspartate/glutamate racemase"/>
    <property type="match status" value="1"/>
</dbReference>
<organism evidence="3 4">
    <name type="scientific">Xylophilus ampelinus</name>
    <dbReference type="NCBI Taxonomy" id="54067"/>
    <lineage>
        <taxon>Bacteria</taxon>
        <taxon>Pseudomonadati</taxon>
        <taxon>Pseudomonadota</taxon>
        <taxon>Betaproteobacteria</taxon>
        <taxon>Burkholderiales</taxon>
        <taxon>Xylophilus</taxon>
    </lineage>
</organism>
<dbReference type="InterPro" id="IPR025504">
    <property type="entry name" value="GLUCM_C"/>
</dbReference>
<evidence type="ECO:0000256" key="1">
    <source>
        <dbReference type="SAM" id="MobiDB-lite"/>
    </source>
</evidence>
<reference evidence="3 4" key="1">
    <citation type="submission" date="2018-06" db="EMBL/GenBank/DDBJ databases">
        <title>Genomic Encyclopedia of Type Strains, Phase III (KMG-III): the genomes of soil and plant-associated and newly described type strains.</title>
        <authorList>
            <person name="Whitman W."/>
        </authorList>
    </citation>
    <scope>NUCLEOTIDE SEQUENCE [LARGE SCALE GENOMIC DNA]</scope>
    <source>
        <strain evidence="3 4">CECT 7646</strain>
    </source>
</reference>
<dbReference type="Proteomes" id="UP000247540">
    <property type="component" value="Unassembled WGS sequence"/>
</dbReference>
<sequence>MSLRLAEISPAPRGRSVLPLQSPNVDALLHSYVGRGIDKFKAEGAVANIAAALDDKKHVMLLTGFSVAPQMPETDGMATAVLGSALKAAGMLVTFVTDTTNDPILKAAVNEVDPEMAAYGKFVEFDPPHGAPAEAAANKLLDKLHPDAVVAVELPGRSQDIKEDGTHVYRNMRGVDISPFNGPVDQLLVEANKRDGIFTAGVGDGGNEAGVIGQNIPQALDGSNMANTVPADITLTAWNSNLGAMAIGAAVLQRHGRLDKMPPPDAYVRAMEATMAAGAVDGVTRGRIPNEKIGDSNSGVDGFHLEAHAGDLRKLVAAIARDIPAGVVQVEKENPFIIVGTDSSDGGLIGGKNLMGFLEHRYHTPAVLVSVLDHGNAPYGEHTRASLVVHAGRMEQTALLVGDLTATICNTQATTLPESLHIPPNALGDAGASRREQRTVNLVDVTARAIVESGGTHPVLLSTQGTKDSGAYPRKIREYSDGKIDPGMVACPEWAPLVNDRTHESDDPEDKAYVERSVSKIVDELKEMHDAGKITSLYLCCTHYPALKSHIQAELNAQGLGDVKLIDPIESLAEAVMQRLDEIGGEIDRSKRTVSNDPIVLTTALDLSKVQVAAEHILRNRNPSAPIPKVSVLSLPSFGHDIDLRLLTQELFPHNESSVKIEESADDEPDADAPLPFAGLSPQVDADADAESSGSTQTLH</sequence>
<dbReference type="InterPro" id="IPR001920">
    <property type="entry name" value="Asp/Glu_race"/>
</dbReference>
<keyword evidence="4" id="KW-1185">Reference proteome</keyword>
<gene>
    <name evidence="3" type="ORF">DFQ15_110101</name>
</gene>
<dbReference type="Gene3D" id="3.40.50.1860">
    <property type="match status" value="2"/>
</dbReference>
<dbReference type="Gene3D" id="3.90.1640.20">
    <property type="entry name" value="TON_0340"/>
    <property type="match status" value="1"/>
</dbReference>
<dbReference type="OrthoDB" id="1668885at2"/>
<dbReference type="RefSeq" id="WP_158529029.1">
    <property type="nucleotide sequence ID" value="NZ_JAMOFZ010000010.1"/>
</dbReference>
<dbReference type="GO" id="GO:0016855">
    <property type="term" value="F:racemase and epimerase activity, acting on amino acids and derivatives"/>
    <property type="evidence" value="ECO:0007669"/>
    <property type="project" value="InterPro"/>
</dbReference>
<feature type="domain" description="D-glutamate cyclase-like C-terminal" evidence="2">
    <location>
        <begin position="34"/>
        <end position="315"/>
    </location>
</feature>
<evidence type="ECO:0000259" key="2">
    <source>
        <dbReference type="Pfam" id="PF14336"/>
    </source>
</evidence>
<dbReference type="AlphaFoldDB" id="A0A318SYH5"/>
<evidence type="ECO:0000313" key="4">
    <source>
        <dbReference type="Proteomes" id="UP000247540"/>
    </source>
</evidence>
<feature type="region of interest" description="Disordered" evidence="1">
    <location>
        <begin position="658"/>
        <end position="700"/>
    </location>
</feature>
<dbReference type="EMBL" id="QJTC01000010">
    <property type="protein sequence ID" value="PYE78070.1"/>
    <property type="molecule type" value="Genomic_DNA"/>
</dbReference>
<dbReference type="PANTHER" id="PTHR32022">
    <property type="entry name" value="D-GLUTAMATE CYCLASE, MITOCHONDRIAL"/>
    <property type="match status" value="1"/>
</dbReference>
<dbReference type="Pfam" id="PF14336">
    <property type="entry name" value="GLUCM-like_C"/>
    <property type="match status" value="1"/>
</dbReference>
<proteinExistence type="predicted"/>